<evidence type="ECO:0000256" key="7">
    <source>
        <dbReference type="RuleBase" id="RU362048"/>
    </source>
</evidence>
<organism evidence="8 9">
    <name type="scientific">Paraphotobacterium marinum</name>
    <dbReference type="NCBI Taxonomy" id="1755811"/>
    <lineage>
        <taxon>Bacteria</taxon>
        <taxon>Pseudomonadati</taxon>
        <taxon>Pseudomonadota</taxon>
        <taxon>Gammaproteobacteria</taxon>
        <taxon>Vibrionales</taxon>
        <taxon>Vibrionaceae</taxon>
        <taxon>Paraphotobacterium</taxon>
    </lineage>
</organism>
<evidence type="ECO:0000256" key="6">
    <source>
        <dbReference type="ARBA" id="ARBA00023136"/>
    </source>
</evidence>
<comment type="subcellular location">
    <subcellularLocation>
        <location evidence="1 7">Cell membrane</location>
        <topology evidence="1 7">Multi-pass membrane protein</topology>
    </subcellularLocation>
</comment>
<feature type="transmembrane region" description="Helical" evidence="7">
    <location>
        <begin position="185"/>
        <end position="206"/>
    </location>
</feature>
<protein>
    <recommendedName>
        <fullName evidence="7">UPF0056 membrane protein</fullName>
    </recommendedName>
</protein>
<dbReference type="PANTHER" id="PTHR33508">
    <property type="entry name" value="UPF0056 MEMBRANE PROTEIN YHCE"/>
    <property type="match status" value="1"/>
</dbReference>
<proteinExistence type="inferred from homology"/>
<keyword evidence="6 7" id="KW-0472">Membrane</keyword>
<evidence type="ECO:0000256" key="1">
    <source>
        <dbReference type="ARBA" id="ARBA00004651"/>
    </source>
</evidence>
<dbReference type="PANTHER" id="PTHR33508:SF1">
    <property type="entry name" value="UPF0056 MEMBRANE PROTEIN YHCE"/>
    <property type="match status" value="1"/>
</dbReference>
<dbReference type="KEGG" id="pmai:CF386_11990"/>
<dbReference type="EMBL" id="CP022356">
    <property type="protein sequence ID" value="ASK79756.1"/>
    <property type="molecule type" value="Genomic_DNA"/>
</dbReference>
<dbReference type="RefSeq" id="WP_089074664.1">
    <property type="nucleotide sequence ID" value="NZ_CBCSAM010000003.1"/>
</dbReference>
<dbReference type="GO" id="GO:0005886">
    <property type="term" value="C:plasma membrane"/>
    <property type="evidence" value="ECO:0007669"/>
    <property type="project" value="UniProtKB-SubCell"/>
</dbReference>
<gene>
    <name evidence="8" type="ORF">CF386_11990</name>
</gene>
<evidence type="ECO:0000256" key="2">
    <source>
        <dbReference type="ARBA" id="ARBA00009784"/>
    </source>
</evidence>
<keyword evidence="5 7" id="KW-1133">Transmembrane helix</keyword>
<evidence type="ECO:0000313" key="9">
    <source>
        <dbReference type="Proteomes" id="UP000242175"/>
    </source>
</evidence>
<evidence type="ECO:0000313" key="8">
    <source>
        <dbReference type="EMBL" id="ASK79756.1"/>
    </source>
</evidence>
<reference evidence="8 9" key="1">
    <citation type="journal article" date="2016" name="Int. J. Syst. Evol. Microbiol.">
        <title>Paraphotobacterium marinum gen. nov., sp. nov., a member of the family Vibrionaceae, isolated from surface seawater.</title>
        <authorList>
            <person name="Huang Z."/>
            <person name="Dong C."/>
            <person name="Shao Z."/>
        </authorList>
    </citation>
    <scope>NUCLEOTIDE SEQUENCE [LARGE SCALE GENOMIC DNA]</scope>
    <source>
        <strain evidence="8 9">NSCS20N07D</strain>
    </source>
</reference>
<name>A0A220VHM9_9GAMM</name>
<feature type="transmembrane region" description="Helical" evidence="7">
    <location>
        <begin position="43"/>
        <end position="65"/>
    </location>
</feature>
<evidence type="ECO:0000256" key="5">
    <source>
        <dbReference type="ARBA" id="ARBA00022989"/>
    </source>
</evidence>
<dbReference type="OrthoDB" id="21094at2"/>
<dbReference type="NCBIfam" id="TIGR00427">
    <property type="entry name" value="NAAT family transporter"/>
    <property type="match status" value="1"/>
</dbReference>
<evidence type="ECO:0000256" key="4">
    <source>
        <dbReference type="ARBA" id="ARBA00022692"/>
    </source>
</evidence>
<feature type="transmembrane region" description="Helical" evidence="7">
    <location>
        <begin position="146"/>
        <end position="164"/>
    </location>
</feature>
<keyword evidence="3" id="KW-1003">Cell membrane</keyword>
<feature type="transmembrane region" description="Helical" evidence="7">
    <location>
        <begin position="12"/>
        <end position="31"/>
    </location>
</feature>
<dbReference type="Proteomes" id="UP000242175">
    <property type="component" value="Chromosome small"/>
</dbReference>
<dbReference type="AlphaFoldDB" id="A0A220VHM9"/>
<keyword evidence="4 7" id="KW-0812">Transmembrane</keyword>
<feature type="transmembrane region" description="Helical" evidence="7">
    <location>
        <begin position="71"/>
        <end position="92"/>
    </location>
</feature>
<sequence>MDSILQTSIATFLGFFAIMNPIANTAVFIGLTSSCSTEQKKKIAFKALITTFIIIAIFILVGNIIFKFFGITLPALRVAGGILIFLVGYDMLNNKKSEMHSDDEKNLSNEDVLNIAITPLAVPLLAGPGTIATAMNFAASQALSDVIITLSMFGFLCIVSYLFFIYGQIIVNKIGQSGLTMITKLMGLILAVIGIQMLIVGIHTAIQMF</sequence>
<feature type="transmembrane region" description="Helical" evidence="7">
    <location>
        <begin position="112"/>
        <end position="134"/>
    </location>
</feature>
<accession>A0A220VHM9</accession>
<dbReference type="InterPro" id="IPR002771">
    <property type="entry name" value="Multi_antbiot-R_MarC"/>
</dbReference>
<comment type="similarity">
    <text evidence="2 7">Belongs to the UPF0056 (MarC) family.</text>
</comment>
<keyword evidence="9" id="KW-1185">Reference proteome</keyword>
<dbReference type="Pfam" id="PF01914">
    <property type="entry name" value="MarC"/>
    <property type="match status" value="1"/>
</dbReference>
<evidence type="ECO:0000256" key="3">
    <source>
        <dbReference type="ARBA" id="ARBA00022475"/>
    </source>
</evidence>